<dbReference type="EMBL" id="JADIME010000085">
    <property type="protein sequence ID" value="MBO8465955.1"/>
    <property type="molecule type" value="Genomic_DNA"/>
</dbReference>
<accession>A0A9D9I5C6</accession>
<sequence>MKNTEIERKFLVLSDSYKALAASHSEIIQAYLICDEERSLRVRIRGEQAFITFKANLKDAAMARFEWEHGIPAEEARTLIGHALPGIIEKTRYLIEYEGHTWEVDEFHGNNEGLVLAEIELDDENETFAKPSWLGKEVTGDPAYLNCNLAGNL</sequence>
<protein>
    <submittedName>
        <fullName evidence="3">CYTH domain-containing protein</fullName>
    </submittedName>
</protein>
<name>A0A9D9I5C6_9BACT</name>
<dbReference type="SUPFAM" id="SSF55154">
    <property type="entry name" value="CYTH-like phosphatases"/>
    <property type="match status" value="1"/>
</dbReference>
<reference evidence="3" key="1">
    <citation type="submission" date="2020-10" db="EMBL/GenBank/DDBJ databases">
        <authorList>
            <person name="Gilroy R."/>
        </authorList>
    </citation>
    <scope>NUCLEOTIDE SEQUENCE</scope>
    <source>
        <strain evidence="3">10037</strain>
    </source>
</reference>
<feature type="domain" description="CYTH" evidence="2">
    <location>
        <begin position="3"/>
        <end position="153"/>
    </location>
</feature>
<dbReference type="SMART" id="SM01118">
    <property type="entry name" value="CYTH"/>
    <property type="match status" value="1"/>
</dbReference>
<dbReference type="AlphaFoldDB" id="A0A9D9I5C6"/>
<gene>
    <name evidence="3" type="ORF">IAB93_08195</name>
</gene>
<dbReference type="PROSITE" id="PS51707">
    <property type="entry name" value="CYTH"/>
    <property type="match status" value="1"/>
</dbReference>
<evidence type="ECO:0000313" key="3">
    <source>
        <dbReference type="EMBL" id="MBO8465955.1"/>
    </source>
</evidence>
<reference evidence="3" key="2">
    <citation type="journal article" date="2021" name="PeerJ">
        <title>Extensive microbial diversity within the chicken gut microbiome revealed by metagenomics and culture.</title>
        <authorList>
            <person name="Gilroy R."/>
            <person name="Ravi A."/>
            <person name="Getino M."/>
            <person name="Pursley I."/>
            <person name="Horton D.L."/>
            <person name="Alikhan N.F."/>
            <person name="Baker D."/>
            <person name="Gharbi K."/>
            <person name="Hall N."/>
            <person name="Watson M."/>
            <person name="Adriaenssens E.M."/>
            <person name="Foster-Nyarko E."/>
            <person name="Jarju S."/>
            <person name="Secka A."/>
            <person name="Antonio M."/>
            <person name="Oren A."/>
            <person name="Chaudhuri R.R."/>
            <person name="La Ragione R."/>
            <person name="Hildebrand F."/>
            <person name="Pallen M.J."/>
        </authorList>
    </citation>
    <scope>NUCLEOTIDE SEQUENCE</scope>
    <source>
        <strain evidence="3">10037</strain>
    </source>
</reference>
<dbReference type="CDD" id="cd07891">
    <property type="entry name" value="CYTH-like_CthTTM-like_1"/>
    <property type="match status" value="1"/>
</dbReference>
<dbReference type="Gene3D" id="2.40.320.10">
    <property type="entry name" value="Hypothetical Protein Pfu-838710-001"/>
    <property type="match status" value="1"/>
</dbReference>
<evidence type="ECO:0000256" key="1">
    <source>
        <dbReference type="PIRSR" id="PIRSR016487-1"/>
    </source>
</evidence>
<evidence type="ECO:0000259" key="2">
    <source>
        <dbReference type="PROSITE" id="PS51707"/>
    </source>
</evidence>
<organism evidence="3 4">
    <name type="scientific">Candidatus Merdivivens pullistercoris</name>
    <dbReference type="NCBI Taxonomy" id="2840873"/>
    <lineage>
        <taxon>Bacteria</taxon>
        <taxon>Pseudomonadati</taxon>
        <taxon>Bacteroidota</taxon>
        <taxon>Bacteroidia</taxon>
        <taxon>Bacteroidales</taxon>
        <taxon>Muribaculaceae</taxon>
        <taxon>Muribaculaceae incertae sedis</taxon>
        <taxon>Candidatus Merdivivens</taxon>
    </lineage>
</organism>
<dbReference type="InterPro" id="IPR023577">
    <property type="entry name" value="CYTH_domain"/>
</dbReference>
<dbReference type="PANTHER" id="PTHR40114:SF1">
    <property type="entry name" value="SLR0698 PROTEIN"/>
    <property type="match status" value="1"/>
</dbReference>
<feature type="active site" description="Proton acceptor" evidence="1">
    <location>
        <position position="31"/>
    </location>
</feature>
<dbReference type="InterPro" id="IPR033469">
    <property type="entry name" value="CYTH-like_dom_sf"/>
</dbReference>
<proteinExistence type="predicted"/>
<dbReference type="PANTHER" id="PTHR40114">
    <property type="entry name" value="SLR0698 PROTEIN"/>
    <property type="match status" value="1"/>
</dbReference>
<dbReference type="Pfam" id="PF01928">
    <property type="entry name" value="CYTH"/>
    <property type="match status" value="1"/>
</dbReference>
<dbReference type="Proteomes" id="UP000823597">
    <property type="component" value="Unassembled WGS sequence"/>
</dbReference>
<dbReference type="PIRSF" id="PIRSF016487">
    <property type="entry name" value="CYTH_UCP016487"/>
    <property type="match status" value="1"/>
</dbReference>
<dbReference type="InterPro" id="IPR012042">
    <property type="entry name" value="NeuTTM/CthTTM-like"/>
</dbReference>
<evidence type="ECO:0000313" key="4">
    <source>
        <dbReference type="Proteomes" id="UP000823597"/>
    </source>
</evidence>
<comment type="caution">
    <text evidence="3">The sequence shown here is derived from an EMBL/GenBank/DDBJ whole genome shotgun (WGS) entry which is preliminary data.</text>
</comment>